<evidence type="ECO:0000256" key="4">
    <source>
        <dbReference type="ARBA" id="ARBA00022490"/>
    </source>
</evidence>
<dbReference type="SUPFAM" id="SSF109910">
    <property type="entry name" value="YgfY-like"/>
    <property type="match status" value="1"/>
</dbReference>
<comment type="caution">
    <text evidence="6">The sequence shown here is derived from an EMBL/GenBank/DDBJ whole genome shotgun (WGS) entry which is preliminary data.</text>
</comment>
<dbReference type="InterPro" id="IPR005631">
    <property type="entry name" value="SDH"/>
</dbReference>
<keyword evidence="4" id="KW-0963">Cytoplasm</keyword>
<dbReference type="Pfam" id="PF03937">
    <property type="entry name" value="Sdh5"/>
    <property type="match status" value="1"/>
</dbReference>
<reference evidence="7" key="1">
    <citation type="journal article" date="2019" name="Int. J. Syst. Evol. Microbiol.">
        <title>The Global Catalogue of Microorganisms (GCM) 10K type strain sequencing project: providing services to taxonomists for standard genome sequencing and annotation.</title>
        <authorList>
            <consortium name="The Broad Institute Genomics Platform"/>
            <consortium name="The Broad Institute Genome Sequencing Center for Infectious Disease"/>
            <person name="Wu L."/>
            <person name="Ma J."/>
        </authorList>
    </citation>
    <scope>NUCLEOTIDE SEQUENCE [LARGE SCALE GENOMIC DNA]</scope>
    <source>
        <strain evidence="7">CECT 8288</strain>
    </source>
</reference>
<accession>A0ABV7WWW2</accession>
<dbReference type="PANTHER" id="PTHR39585:SF1">
    <property type="entry name" value="FAD ASSEMBLY FACTOR SDHE"/>
    <property type="match status" value="1"/>
</dbReference>
<evidence type="ECO:0000313" key="6">
    <source>
        <dbReference type="EMBL" id="MFC3702950.1"/>
    </source>
</evidence>
<evidence type="ECO:0000256" key="2">
    <source>
        <dbReference type="ARBA" id="ARBA00008571"/>
    </source>
</evidence>
<comment type="similarity">
    <text evidence="2">Belongs to the SdhE FAD assembly factor family.</text>
</comment>
<organism evidence="6 7">
    <name type="scientific">Reinekea marina</name>
    <dbReference type="NCBI Taxonomy" id="1310421"/>
    <lineage>
        <taxon>Bacteria</taxon>
        <taxon>Pseudomonadati</taxon>
        <taxon>Pseudomonadota</taxon>
        <taxon>Gammaproteobacteria</taxon>
        <taxon>Oceanospirillales</taxon>
        <taxon>Saccharospirillaceae</taxon>
        <taxon>Reinekea</taxon>
    </lineage>
</organism>
<dbReference type="EMBL" id="JBHRYN010000060">
    <property type="protein sequence ID" value="MFC3702950.1"/>
    <property type="molecule type" value="Genomic_DNA"/>
</dbReference>
<keyword evidence="7" id="KW-1185">Reference proteome</keyword>
<comment type="subcellular location">
    <subcellularLocation>
        <location evidence="1">Cytoplasm</location>
    </subcellularLocation>
</comment>
<proteinExistence type="inferred from homology"/>
<dbReference type="Gene3D" id="1.10.150.250">
    <property type="entry name" value="Flavinator of succinate dehydrogenase"/>
    <property type="match status" value="1"/>
</dbReference>
<gene>
    <name evidence="6" type="ORF">ACFOND_15050</name>
</gene>
<evidence type="ECO:0000313" key="7">
    <source>
        <dbReference type="Proteomes" id="UP001595710"/>
    </source>
</evidence>
<evidence type="ECO:0000256" key="1">
    <source>
        <dbReference type="ARBA" id="ARBA00004496"/>
    </source>
</evidence>
<dbReference type="InterPro" id="IPR036714">
    <property type="entry name" value="SDH_sf"/>
</dbReference>
<evidence type="ECO:0000256" key="5">
    <source>
        <dbReference type="ARBA" id="ARBA00023186"/>
    </source>
</evidence>
<evidence type="ECO:0000256" key="3">
    <source>
        <dbReference type="ARBA" id="ARBA00019418"/>
    </source>
</evidence>
<dbReference type="InterPro" id="IPR050531">
    <property type="entry name" value="SdhE_FAD_assembly_factor"/>
</dbReference>
<dbReference type="PANTHER" id="PTHR39585">
    <property type="entry name" value="FAD ASSEMBLY FACTOR SDHE"/>
    <property type="match status" value="1"/>
</dbReference>
<keyword evidence="5" id="KW-0143">Chaperone</keyword>
<name>A0ABV7WWW2_9GAMM</name>
<dbReference type="Proteomes" id="UP001595710">
    <property type="component" value="Unassembled WGS sequence"/>
</dbReference>
<dbReference type="RefSeq" id="WP_353959022.1">
    <property type="nucleotide sequence ID" value="NZ_JBHRYN010000060.1"/>
</dbReference>
<sequence>MLELDGLLVPFTENKFRSLNEADKFLYRRLIDSEDQDLFDWFMQKSKSEDAELQRMVEIILDYARNG</sequence>
<protein>
    <recommendedName>
        <fullName evidence="3">FAD assembly factor SdhE</fullName>
    </recommendedName>
</protein>